<comment type="catalytic activity">
    <reaction evidence="4">
        <text>a monoamide of a dicarboxylate + H2O = a dicarboxylate + NH4(+)</text>
        <dbReference type="Rhea" id="RHEA:11716"/>
        <dbReference type="ChEBI" id="CHEBI:15377"/>
        <dbReference type="ChEBI" id="CHEBI:28938"/>
        <dbReference type="ChEBI" id="CHEBI:28965"/>
        <dbReference type="ChEBI" id="CHEBI:77450"/>
        <dbReference type="EC" id="3.5.1.3"/>
    </reaction>
</comment>
<name>A0A0C3R450_9PORP</name>
<evidence type="ECO:0000313" key="7">
    <source>
        <dbReference type="EMBL" id="KIO44120.1"/>
    </source>
</evidence>
<evidence type="ECO:0000256" key="3">
    <source>
        <dbReference type="ARBA" id="ARBA00039118"/>
    </source>
</evidence>
<protein>
    <recommendedName>
        <fullName evidence="5">Omega-amidase YafV</fullName>
        <ecNumber evidence="3">3.5.1.3</ecNumber>
    </recommendedName>
</protein>
<dbReference type="Proteomes" id="UP000031937">
    <property type="component" value="Unassembled WGS sequence"/>
</dbReference>
<dbReference type="InterPro" id="IPR003010">
    <property type="entry name" value="C-N_Hydrolase"/>
</dbReference>
<comment type="caution">
    <text evidence="7">The sequence shown here is derived from an EMBL/GenBank/DDBJ whole genome shotgun (WGS) entry which is preliminary data.</text>
</comment>
<evidence type="ECO:0000256" key="5">
    <source>
        <dbReference type="ARBA" id="ARBA00072139"/>
    </source>
</evidence>
<dbReference type="InterPro" id="IPR036526">
    <property type="entry name" value="C-N_Hydrolase_sf"/>
</dbReference>
<evidence type="ECO:0000256" key="1">
    <source>
        <dbReference type="ARBA" id="ARBA00010613"/>
    </source>
</evidence>
<dbReference type="PANTHER" id="PTHR47799">
    <property type="entry name" value="OMEGA-AMIDASE YAFV"/>
    <property type="match status" value="1"/>
</dbReference>
<dbReference type="OrthoDB" id="9811121at2"/>
<evidence type="ECO:0000313" key="8">
    <source>
        <dbReference type="EMBL" id="KIO47221.1"/>
    </source>
</evidence>
<comment type="similarity">
    <text evidence="1">Belongs to the carbon-nitrogen hydrolase superfamily. NIT1/NIT2 family.</text>
</comment>
<dbReference type="EC" id="3.5.1.3" evidence="3"/>
<proteinExistence type="inferred from homology"/>
<sequence length="259" mass="30372">MKGKLNIAIIQARLAWENVPENLRRFDERIEHVTGAEVIVLPEMFSSGFTMQGKEKIAPFYEETYSKLLEWASRKKALIMGSVIFRQEERFYNRLLAVFPDGKVEWYDKRHCFTMGGEDKHFTSGNKKLLIEYEGVKIAPFICYDLRFPVWSRNTEMYDMAVYVANWPAVRREAWQILLRARAIENQCYVIGVNCVGKDGNELEYSGDSAIVSPKGEVLVRCEVYEDDIRQMDIDLVGLREFRKRFPVLEDRDRFIIQK</sequence>
<evidence type="ECO:0000313" key="10">
    <source>
        <dbReference type="Proteomes" id="UP000031980"/>
    </source>
</evidence>
<accession>A0A0C3R450</accession>
<dbReference type="InterPro" id="IPR052737">
    <property type="entry name" value="Omega-amidase_YafV"/>
</dbReference>
<dbReference type="GO" id="GO:0050152">
    <property type="term" value="F:omega-amidase activity"/>
    <property type="evidence" value="ECO:0007669"/>
    <property type="project" value="UniProtKB-EC"/>
</dbReference>
<evidence type="ECO:0000256" key="4">
    <source>
        <dbReference type="ARBA" id="ARBA00052904"/>
    </source>
</evidence>
<evidence type="ECO:0000259" key="6">
    <source>
        <dbReference type="PROSITE" id="PS50263"/>
    </source>
</evidence>
<organism evidence="7 10">
    <name type="scientific">Sanguibacteroides justesenii</name>
    <dbReference type="NCBI Taxonomy" id="1547597"/>
    <lineage>
        <taxon>Bacteria</taxon>
        <taxon>Pseudomonadati</taxon>
        <taxon>Bacteroidota</taxon>
        <taxon>Bacteroidia</taxon>
        <taxon>Bacteroidales</taxon>
        <taxon>Porphyromonadaceae</taxon>
        <taxon>Sanguibacteroides</taxon>
    </lineage>
</organism>
<feature type="domain" description="CN hydrolase" evidence="6">
    <location>
        <begin position="5"/>
        <end position="236"/>
    </location>
</feature>
<dbReference type="NCBIfam" id="NF007757">
    <property type="entry name" value="PRK10438.1"/>
    <property type="match status" value="1"/>
</dbReference>
<dbReference type="AlphaFoldDB" id="A0A0C3R450"/>
<dbReference type="Gene3D" id="3.60.110.10">
    <property type="entry name" value="Carbon-nitrogen hydrolase"/>
    <property type="match status" value="1"/>
</dbReference>
<reference evidence="7 10" key="1">
    <citation type="submission" date="2014-07" db="EMBL/GenBank/DDBJ databases">
        <title>Porphyromonadaceae bacterium OUH 308042 = ATCC BAA-2681 = DSM 28342 draft genome.</title>
        <authorList>
            <person name="Sydenham T.V."/>
            <person name="Hasman H."/>
            <person name="Justensen U.S."/>
        </authorList>
    </citation>
    <scope>NUCLEOTIDE SEQUENCE [LARGE SCALE GENOMIC DNA]</scope>
    <source>
        <strain evidence="7 10">OUH 308042</strain>
    </source>
</reference>
<dbReference type="GO" id="GO:0106008">
    <property type="term" value="F:2-oxoglutaramate amidase activity"/>
    <property type="evidence" value="ECO:0007669"/>
    <property type="project" value="TreeGrafter"/>
</dbReference>
<reference evidence="8 9" key="2">
    <citation type="submission" date="2014-07" db="EMBL/GenBank/DDBJ databases">
        <title>Porphyromonadaceae bacterium OUH 334697 = ATCC BAA-2682 = DSM 28341 draft genome.</title>
        <authorList>
            <person name="Sydenham T.V."/>
            <person name="Hasman H."/>
            <person name="Justesen U.S."/>
        </authorList>
    </citation>
    <scope>NUCLEOTIDE SEQUENCE [LARGE SCALE GENOMIC DNA]</scope>
    <source>
        <strain evidence="8 9">OUH 334697</strain>
    </source>
</reference>
<dbReference type="RefSeq" id="WP_041502052.1">
    <property type="nucleotide sequence ID" value="NZ_JPIT01000007.1"/>
</dbReference>
<evidence type="ECO:0000256" key="2">
    <source>
        <dbReference type="ARBA" id="ARBA00022801"/>
    </source>
</evidence>
<dbReference type="PANTHER" id="PTHR47799:SF1">
    <property type="entry name" value="OMEGA-AMIDASE YAFV"/>
    <property type="match status" value="1"/>
</dbReference>
<dbReference type="Pfam" id="PF00795">
    <property type="entry name" value="CN_hydrolase"/>
    <property type="match status" value="1"/>
</dbReference>
<dbReference type="SUPFAM" id="SSF56317">
    <property type="entry name" value="Carbon-nitrogen hydrolase"/>
    <property type="match status" value="1"/>
</dbReference>
<keyword evidence="2" id="KW-0378">Hydrolase</keyword>
<dbReference type="EMBL" id="JPIU01000040">
    <property type="protein sequence ID" value="KIO44120.1"/>
    <property type="molecule type" value="Genomic_DNA"/>
</dbReference>
<dbReference type="EMBL" id="JPIT01000007">
    <property type="protein sequence ID" value="KIO47221.1"/>
    <property type="molecule type" value="Genomic_DNA"/>
</dbReference>
<dbReference type="InterPro" id="IPR001110">
    <property type="entry name" value="UPF0012_CS"/>
</dbReference>
<gene>
    <name evidence="7" type="ORF">BA92_12150</name>
    <name evidence="8" type="ORF">IE90_01095</name>
</gene>
<dbReference type="PROSITE" id="PS50263">
    <property type="entry name" value="CN_HYDROLASE"/>
    <property type="match status" value="1"/>
</dbReference>
<dbReference type="FunFam" id="3.60.110.10:FF:000004">
    <property type="entry name" value="Carbon-nitrogen hydrolase"/>
    <property type="match status" value="1"/>
</dbReference>
<evidence type="ECO:0000313" key="9">
    <source>
        <dbReference type="Proteomes" id="UP000031937"/>
    </source>
</evidence>
<dbReference type="Proteomes" id="UP000031980">
    <property type="component" value="Unassembled WGS sequence"/>
</dbReference>
<keyword evidence="10" id="KW-1185">Reference proteome</keyword>
<dbReference type="PROSITE" id="PS01227">
    <property type="entry name" value="UPF0012"/>
    <property type="match status" value="1"/>
</dbReference>